<sequence length="165" mass="18260">MNITHYMGLLADNQPWNLLIFMAVPVICAEILAITEIAILFTRKLDGALKKLNKVTGIFAGIYFTGVFIYLLKTAYIPLTVNGEWKGWIDVVAVTFYLLGIVPFLGMSLLDLGLIFRHKAEEEKLKIHAIFVSIFLIVAHVAMIFGMIDPSLGSGSSAGHDMINM</sequence>
<feature type="transmembrane region" description="Helical" evidence="1">
    <location>
        <begin position="92"/>
        <end position="115"/>
    </location>
</feature>
<protein>
    <recommendedName>
        <fullName evidence="4">Permease</fullName>
    </recommendedName>
</protein>
<comment type="caution">
    <text evidence="2">The sequence shown here is derived from an EMBL/GenBank/DDBJ whole genome shotgun (WGS) entry which is preliminary data.</text>
</comment>
<proteinExistence type="predicted"/>
<gene>
    <name evidence="2" type="ORF">FB550_103302</name>
</gene>
<keyword evidence="1" id="KW-0472">Membrane</keyword>
<organism evidence="2 3">
    <name type="scientific">Neobacillus bataviensis</name>
    <dbReference type="NCBI Taxonomy" id="220685"/>
    <lineage>
        <taxon>Bacteria</taxon>
        <taxon>Bacillati</taxon>
        <taxon>Bacillota</taxon>
        <taxon>Bacilli</taxon>
        <taxon>Bacillales</taxon>
        <taxon>Bacillaceae</taxon>
        <taxon>Neobacillus</taxon>
    </lineage>
</organism>
<dbReference type="RefSeq" id="WP_144563696.1">
    <property type="nucleotide sequence ID" value="NZ_VIVN01000003.1"/>
</dbReference>
<dbReference type="Proteomes" id="UP000319671">
    <property type="component" value="Unassembled WGS sequence"/>
</dbReference>
<dbReference type="AlphaFoldDB" id="A0A561DP30"/>
<name>A0A561DP30_9BACI</name>
<keyword evidence="3" id="KW-1185">Reference proteome</keyword>
<evidence type="ECO:0000313" key="2">
    <source>
        <dbReference type="EMBL" id="TWE05126.1"/>
    </source>
</evidence>
<dbReference type="Pfam" id="PF20617">
    <property type="entry name" value="DUF6803"/>
    <property type="match status" value="1"/>
</dbReference>
<reference evidence="2 3" key="1">
    <citation type="submission" date="2019-06" db="EMBL/GenBank/DDBJ databases">
        <title>Sorghum-associated microbial communities from plants grown in Nebraska, USA.</title>
        <authorList>
            <person name="Schachtman D."/>
        </authorList>
    </citation>
    <scope>NUCLEOTIDE SEQUENCE [LARGE SCALE GENOMIC DNA]</scope>
    <source>
        <strain evidence="2 3">2482</strain>
    </source>
</reference>
<feature type="transmembrane region" description="Helical" evidence="1">
    <location>
        <begin position="52"/>
        <end position="72"/>
    </location>
</feature>
<keyword evidence="1" id="KW-0812">Transmembrane</keyword>
<keyword evidence="1" id="KW-1133">Transmembrane helix</keyword>
<accession>A0A561DP30</accession>
<dbReference type="EMBL" id="VIVN01000003">
    <property type="protein sequence ID" value="TWE05126.1"/>
    <property type="molecule type" value="Genomic_DNA"/>
</dbReference>
<evidence type="ECO:0008006" key="4">
    <source>
        <dbReference type="Google" id="ProtNLM"/>
    </source>
</evidence>
<dbReference type="InterPro" id="IPR046547">
    <property type="entry name" value="DUF6803"/>
</dbReference>
<feature type="transmembrane region" description="Helical" evidence="1">
    <location>
        <begin position="127"/>
        <end position="148"/>
    </location>
</feature>
<evidence type="ECO:0000256" key="1">
    <source>
        <dbReference type="SAM" id="Phobius"/>
    </source>
</evidence>
<evidence type="ECO:0000313" key="3">
    <source>
        <dbReference type="Proteomes" id="UP000319671"/>
    </source>
</evidence>
<feature type="transmembrane region" description="Helical" evidence="1">
    <location>
        <begin position="16"/>
        <end position="40"/>
    </location>
</feature>